<dbReference type="EMBL" id="FQ790275">
    <property type="protein sequence ID" value="CCD45145.1"/>
    <property type="molecule type" value="Genomic_DNA"/>
</dbReference>
<accession>G2XX67</accession>
<sequence>MPWIYQNAAPVYIRLGQDNVLLKQALNTVKAAWSLEYGKFIAWKKFSWVPESIRYAISFPKSWLRLRQFIYGMRKTAKSSGVSQEQNDFDCEWLHRAWTFQEFMLASNPCFFWGTTEISWLQMGGVFYFTDISESKLGRAISYATAFGQKYDTAFRTFVTPWTDIMSQTSWAWILRIENMSRPDHYQHEVRETHVTLKSRVFTLTPSWLPDWSTALENRTWLSPRYIHKMGPERTPQVIKRRHMNTPVGEIEMICVVEGRVLKVSATFHSKITFFSTLEEQYWQDFLAVDGTSQSNAADNNEFREQNVTRLAVTSLLYDWLKASPSTRDLIKNPLWATMSVFGAPGNEHLMPEILGGQHWLVIGVGKLLVYVQTALNESWFSDPEQDRTIATLLLVKEFLKDREALQVMQEIYQSMLGKRSFLTTEDGEIGSGPSLMKVGDRIAHIAGVGVPMLLRPHEPVDGMGNYYSVVGPVCFSTKHMEPVSVDWAKRETIALV</sequence>
<organism evidence="1 2">
    <name type="scientific">Botryotinia fuckeliana (strain T4)</name>
    <name type="common">Noble rot fungus</name>
    <name type="synonym">Botrytis cinerea</name>
    <dbReference type="NCBI Taxonomy" id="999810"/>
    <lineage>
        <taxon>Eukaryota</taxon>
        <taxon>Fungi</taxon>
        <taxon>Dikarya</taxon>
        <taxon>Ascomycota</taxon>
        <taxon>Pezizomycotina</taxon>
        <taxon>Leotiomycetes</taxon>
        <taxon>Helotiales</taxon>
        <taxon>Sclerotiniaceae</taxon>
        <taxon>Botrytis</taxon>
    </lineage>
</organism>
<dbReference type="OrthoDB" id="2157530at2759"/>
<dbReference type="Proteomes" id="UP000008177">
    <property type="component" value="Unplaced contigs"/>
</dbReference>
<dbReference type="InterPro" id="IPR052895">
    <property type="entry name" value="HetReg/Transcr_Mod"/>
</dbReference>
<name>G2XX67_BOTF4</name>
<protein>
    <recommendedName>
        <fullName evidence="3">Heterokaryon incompatibility domain-containing protein</fullName>
    </recommendedName>
</protein>
<dbReference type="AlphaFoldDB" id="G2XX67"/>
<proteinExistence type="predicted"/>
<evidence type="ECO:0000313" key="2">
    <source>
        <dbReference type="Proteomes" id="UP000008177"/>
    </source>
</evidence>
<dbReference type="PANTHER" id="PTHR24148:SF64">
    <property type="entry name" value="HETEROKARYON INCOMPATIBILITY DOMAIN-CONTAINING PROTEIN"/>
    <property type="match status" value="1"/>
</dbReference>
<dbReference type="PANTHER" id="PTHR24148">
    <property type="entry name" value="ANKYRIN REPEAT DOMAIN-CONTAINING PROTEIN 39 HOMOLOG-RELATED"/>
    <property type="match status" value="1"/>
</dbReference>
<gene>
    <name evidence="1" type="ORF">BofuT4_P008620.1</name>
</gene>
<evidence type="ECO:0000313" key="1">
    <source>
        <dbReference type="EMBL" id="CCD45145.1"/>
    </source>
</evidence>
<dbReference type="HOGENOM" id="CLU_548570_0_0_1"/>
<reference evidence="2" key="1">
    <citation type="journal article" date="2011" name="PLoS Genet.">
        <title>Genomic analysis of the necrotrophic fungal pathogens Sclerotinia sclerotiorum and Botrytis cinerea.</title>
        <authorList>
            <person name="Amselem J."/>
            <person name="Cuomo C.A."/>
            <person name="van Kan J.A."/>
            <person name="Viaud M."/>
            <person name="Benito E.P."/>
            <person name="Couloux A."/>
            <person name="Coutinho P.M."/>
            <person name="de Vries R.P."/>
            <person name="Dyer P.S."/>
            <person name="Fillinger S."/>
            <person name="Fournier E."/>
            <person name="Gout L."/>
            <person name="Hahn M."/>
            <person name="Kohn L."/>
            <person name="Lapalu N."/>
            <person name="Plummer K.M."/>
            <person name="Pradier J.M."/>
            <person name="Quevillon E."/>
            <person name="Sharon A."/>
            <person name="Simon A."/>
            <person name="ten Have A."/>
            <person name="Tudzynski B."/>
            <person name="Tudzynski P."/>
            <person name="Wincker P."/>
            <person name="Andrew M."/>
            <person name="Anthouard V."/>
            <person name="Beever R.E."/>
            <person name="Beffa R."/>
            <person name="Benoit I."/>
            <person name="Bouzid O."/>
            <person name="Brault B."/>
            <person name="Chen Z."/>
            <person name="Choquer M."/>
            <person name="Collemare J."/>
            <person name="Cotton P."/>
            <person name="Danchin E.G."/>
            <person name="Da Silva C."/>
            <person name="Gautier A."/>
            <person name="Giraud C."/>
            <person name="Giraud T."/>
            <person name="Gonzalez C."/>
            <person name="Grossetete S."/>
            <person name="Guldener U."/>
            <person name="Henrissat B."/>
            <person name="Howlett B.J."/>
            <person name="Kodira C."/>
            <person name="Kretschmer M."/>
            <person name="Lappartient A."/>
            <person name="Leroch M."/>
            <person name="Levis C."/>
            <person name="Mauceli E."/>
            <person name="Neuveglise C."/>
            <person name="Oeser B."/>
            <person name="Pearson M."/>
            <person name="Poulain J."/>
            <person name="Poussereau N."/>
            <person name="Quesneville H."/>
            <person name="Rascle C."/>
            <person name="Schumacher J."/>
            <person name="Segurens B."/>
            <person name="Sexton A."/>
            <person name="Silva E."/>
            <person name="Sirven C."/>
            <person name="Soanes D.M."/>
            <person name="Talbot N.J."/>
            <person name="Templeton M."/>
            <person name="Yandava C."/>
            <person name="Yarden O."/>
            <person name="Zeng Q."/>
            <person name="Rollins J.A."/>
            <person name="Lebrun M.H."/>
            <person name="Dickman M."/>
        </authorList>
    </citation>
    <scope>NUCLEOTIDE SEQUENCE [LARGE SCALE GENOMIC DNA]</scope>
    <source>
        <strain evidence="2">T4</strain>
    </source>
</reference>
<dbReference type="InParanoid" id="G2XX67"/>
<evidence type="ECO:0008006" key="3">
    <source>
        <dbReference type="Google" id="ProtNLM"/>
    </source>
</evidence>